<dbReference type="Pfam" id="PF03237">
    <property type="entry name" value="Terminase_6N"/>
    <property type="match status" value="1"/>
</dbReference>
<protein>
    <submittedName>
        <fullName evidence="3">Terminase</fullName>
    </submittedName>
</protein>
<proteinExistence type="predicted"/>
<keyword evidence="4" id="KW-1185">Reference proteome</keyword>
<evidence type="ECO:0000259" key="2">
    <source>
        <dbReference type="Pfam" id="PF17289"/>
    </source>
</evidence>
<accession>A0A229UMC2</accession>
<sequence length="436" mass="49689">MKAKRKPATFRWSPFSNKQIKVLTWWMEESPHHEKDALIADGSVRAGKTVAMSFSYIVWATETFNGEQFGMAGKTIGALRRNVVGPLKRMLTSRGYRVHDNLTENVLTISRGLITNYFFLFGGKDERSQDLIQGITLAGMFFDEVALMPQSFVNQATARCSVEGRKFWFNCNPAGPYHWFKVEWLDQIERKNALHLHFTMDDNLSLSEKIKEGYRRMYSGIFYKRYILGLWVLAEGVIYDMFNESIHRVPSQKMPQSFEHYYVGVDYGNTNATVFLLVGEHAGKLYVIKEYYHDGRTAMVQKAPSEYARDFISFIADVAVSKIFIDPSAKGFITELKKAGVRYIAEADNEVLAGISAVASALSEKLLFIANSCLNTLKEFSSYVWDIKAQDRGEDKPLKQHDHAMDALRYVVYMLFGKITKPVGYGIQADITSVFD</sequence>
<name>A0A229UMC2_9BACL</name>
<dbReference type="InterPro" id="IPR035421">
    <property type="entry name" value="Terminase_6C"/>
</dbReference>
<dbReference type="OrthoDB" id="4498710at2"/>
<comment type="caution">
    <text evidence="3">The sequence shown here is derived from an EMBL/GenBank/DDBJ whole genome shotgun (WGS) entry which is preliminary data.</text>
</comment>
<dbReference type="Proteomes" id="UP000215509">
    <property type="component" value="Unassembled WGS sequence"/>
</dbReference>
<reference evidence="3 4" key="1">
    <citation type="submission" date="2017-07" db="EMBL/GenBank/DDBJ databases">
        <title>Genome sequencing and assembly of Paenibacillus rigui.</title>
        <authorList>
            <person name="Mayilraj S."/>
        </authorList>
    </citation>
    <scope>NUCLEOTIDE SEQUENCE [LARGE SCALE GENOMIC DNA]</scope>
    <source>
        <strain evidence="3 4">JCM 16352</strain>
    </source>
</reference>
<evidence type="ECO:0000313" key="4">
    <source>
        <dbReference type="Proteomes" id="UP000215509"/>
    </source>
</evidence>
<dbReference type="AlphaFoldDB" id="A0A229UMC2"/>
<evidence type="ECO:0000313" key="3">
    <source>
        <dbReference type="EMBL" id="OXM84598.1"/>
    </source>
</evidence>
<organism evidence="3 4">
    <name type="scientific">Paenibacillus rigui</name>
    <dbReference type="NCBI Taxonomy" id="554312"/>
    <lineage>
        <taxon>Bacteria</taxon>
        <taxon>Bacillati</taxon>
        <taxon>Bacillota</taxon>
        <taxon>Bacilli</taxon>
        <taxon>Bacillales</taxon>
        <taxon>Paenibacillaceae</taxon>
        <taxon>Paenibacillus</taxon>
    </lineage>
</organism>
<dbReference type="PANTHER" id="PTHR39184:SF1">
    <property type="entry name" value="PBSX PHAGE TERMINASE LARGE SUBUNIT"/>
    <property type="match status" value="1"/>
</dbReference>
<dbReference type="Gene3D" id="3.30.420.280">
    <property type="match status" value="1"/>
</dbReference>
<keyword evidence="1" id="KW-1188">Viral release from host cell</keyword>
<dbReference type="EMBL" id="NMQW01000027">
    <property type="protein sequence ID" value="OXM84598.1"/>
    <property type="molecule type" value="Genomic_DNA"/>
</dbReference>
<dbReference type="Pfam" id="PF17289">
    <property type="entry name" value="Terminase_6C"/>
    <property type="match status" value="1"/>
</dbReference>
<dbReference type="PANTHER" id="PTHR39184">
    <property type="match status" value="1"/>
</dbReference>
<dbReference type="Gene3D" id="3.40.50.300">
    <property type="entry name" value="P-loop containing nucleotide triphosphate hydrolases"/>
    <property type="match status" value="1"/>
</dbReference>
<dbReference type="InterPro" id="IPR027417">
    <property type="entry name" value="P-loop_NTPase"/>
</dbReference>
<gene>
    <name evidence="3" type="ORF">CF651_19010</name>
</gene>
<dbReference type="NCBIfam" id="TIGR01547">
    <property type="entry name" value="phage_term_2"/>
    <property type="match status" value="1"/>
</dbReference>
<dbReference type="RefSeq" id="WP_094016454.1">
    <property type="nucleotide sequence ID" value="NZ_NMQW01000027.1"/>
</dbReference>
<feature type="domain" description="Terminase large subunit gp17-like C-terminal" evidence="2">
    <location>
        <begin position="272"/>
        <end position="414"/>
    </location>
</feature>
<evidence type="ECO:0000256" key="1">
    <source>
        <dbReference type="ARBA" id="ARBA00022612"/>
    </source>
</evidence>
<dbReference type="InterPro" id="IPR006437">
    <property type="entry name" value="Phage_terminase_lsu"/>
</dbReference>
<dbReference type="InterPro" id="IPR052380">
    <property type="entry name" value="Viral_DNA_packaging_terminase"/>
</dbReference>